<evidence type="ECO:0000313" key="2">
    <source>
        <dbReference type="EMBL" id="XBX74443.1"/>
    </source>
</evidence>
<dbReference type="RefSeq" id="WP_350343195.1">
    <property type="nucleotide sequence ID" value="NZ_CP158367.1"/>
</dbReference>
<dbReference type="AlphaFoldDB" id="A0AAU7VJZ4"/>
<protein>
    <submittedName>
        <fullName evidence="2">Uncharacterized protein</fullName>
    </submittedName>
</protein>
<gene>
    <name evidence="2" type="ORF">PRVXT_002484</name>
</gene>
<reference evidence="2" key="2">
    <citation type="submission" date="2024-06" db="EMBL/GenBank/DDBJ databases">
        <authorList>
            <person name="Petrova K.O."/>
            <person name="Toshchakov S.V."/>
            <person name="Boltjanskaja Y.V."/>
            <person name="Kevbrin V."/>
        </authorList>
    </citation>
    <scope>NUCLEOTIDE SEQUENCE</scope>
    <source>
        <strain evidence="2">Z-910T</strain>
    </source>
</reference>
<feature type="chain" id="PRO_5043324903" evidence="1">
    <location>
        <begin position="28"/>
        <end position="375"/>
    </location>
</feature>
<organism evidence="2">
    <name type="scientific">Proteinivorax tanatarense</name>
    <dbReference type="NCBI Taxonomy" id="1260629"/>
    <lineage>
        <taxon>Bacteria</taxon>
        <taxon>Bacillati</taxon>
        <taxon>Bacillota</taxon>
        <taxon>Clostridia</taxon>
        <taxon>Eubacteriales</taxon>
        <taxon>Proteinivoracaceae</taxon>
        <taxon>Proteinivorax</taxon>
    </lineage>
</organism>
<name>A0AAU7VJZ4_9FIRM</name>
<reference evidence="2" key="1">
    <citation type="journal article" date="2013" name="Extremophiles">
        <title>Proteinivorax tanatarense gen. nov., sp. nov., an anaerobic, haloalkaliphilic, proteolytic bacterium isolated from a decaying algal bloom, and proposal of Proteinivoraceae fam. nov.</title>
        <authorList>
            <person name="Kevbrin V."/>
            <person name="Boltyanskaya Y."/>
            <person name="Zhilina T."/>
            <person name="Kolganova T."/>
            <person name="Lavrentjeva E."/>
            <person name="Kuznetsov B."/>
        </authorList>
    </citation>
    <scope>NUCLEOTIDE SEQUENCE</scope>
    <source>
        <strain evidence="2">Z-910T</strain>
    </source>
</reference>
<keyword evidence="1" id="KW-0732">Signal</keyword>
<proteinExistence type="predicted"/>
<evidence type="ECO:0000256" key="1">
    <source>
        <dbReference type="SAM" id="SignalP"/>
    </source>
</evidence>
<sequence>MLKKMICFALCLLFVVGTMSVTNCLSSAENKQKDHELVKFSKDNIDALEIEDSYGLNIVIDESITSLNQFSDEIEALYRNGHYIILTSKEHIKQGADILGIDTTKIAASQSKIEQVQAKRQQDIEKEKNVVIPKRVGAIVYRTQRGPALTNISVGKDYQKGIENAFKNSSKHIAGKVLEPNSSEKYSLSGGIEWENAVPQRSNHIYTDHFTAYTRQSILQPITNPIDGIYQAQNELEVEIESTGGFNYIEEVNTRLYPALDIETPILGYYPKDSTNIQEYTISYPWGISTTFDFGINLDTNIVNWPPSDMLEINYSIGGIGSRTQELFDIISGYEYNQTNDNFVNEAWMDVSTVYDFPLEDPVYDESTVFIDYLD</sequence>
<accession>A0AAU7VJZ4</accession>
<dbReference type="EMBL" id="CP158367">
    <property type="protein sequence ID" value="XBX74443.1"/>
    <property type="molecule type" value="Genomic_DNA"/>
</dbReference>
<feature type="signal peptide" evidence="1">
    <location>
        <begin position="1"/>
        <end position="27"/>
    </location>
</feature>